<protein>
    <submittedName>
        <fullName evidence="1">Uncharacterized protein</fullName>
    </submittedName>
</protein>
<dbReference type="AlphaFoldDB" id="A0A517MCH3"/>
<dbReference type="EMBL" id="CP036262">
    <property type="protein sequence ID" value="QDS92590.1"/>
    <property type="molecule type" value="Genomic_DNA"/>
</dbReference>
<organism evidence="1 2">
    <name type="scientific">Roseimaritima multifibrata</name>
    <dbReference type="NCBI Taxonomy" id="1930274"/>
    <lineage>
        <taxon>Bacteria</taxon>
        <taxon>Pseudomonadati</taxon>
        <taxon>Planctomycetota</taxon>
        <taxon>Planctomycetia</taxon>
        <taxon>Pirellulales</taxon>
        <taxon>Pirellulaceae</taxon>
        <taxon>Roseimaritima</taxon>
    </lineage>
</organism>
<proteinExistence type="predicted"/>
<dbReference type="Proteomes" id="UP000320672">
    <property type="component" value="Chromosome"/>
</dbReference>
<evidence type="ECO:0000313" key="2">
    <source>
        <dbReference type="Proteomes" id="UP000320672"/>
    </source>
</evidence>
<dbReference type="KEGG" id="rml:FF011L_13370"/>
<keyword evidence="2" id="KW-1185">Reference proteome</keyword>
<sequence length="103" mass="11500">MGRISTFFFGMICGAGLLWGAMHYHVVRTTDGFYFVPKLSKNLTDPYVDVRAFGLSDWQQHRPLAAAIMQNNQSQLLGDASMTTFKDRILGAVEELMGPADKQ</sequence>
<accession>A0A517MCH3</accession>
<evidence type="ECO:0000313" key="1">
    <source>
        <dbReference type="EMBL" id="QDS92590.1"/>
    </source>
</evidence>
<dbReference type="RefSeq" id="WP_246109770.1">
    <property type="nucleotide sequence ID" value="NZ_CP036262.1"/>
</dbReference>
<name>A0A517MCH3_9BACT</name>
<gene>
    <name evidence="1" type="ORF">FF011L_13370</name>
</gene>
<reference evidence="1 2" key="1">
    <citation type="submission" date="2019-02" db="EMBL/GenBank/DDBJ databases">
        <title>Deep-cultivation of Planctomycetes and their phenomic and genomic characterization uncovers novel biology.</title>
        <authorList>
            <person name="Wiegand S."/>
            <person name="Jogler M."/>
            <person name="Boedeker C."/>
            <person name="Pinto D."/>
            <person name="Vollmers J."/>
            <person name="Rivas-Marin E."/>
            <person name="Kohn T."/>
            <person name="Peeters S.H."/>
            <person name="Heuer A."/>
            <person name="Rast P."/>
            <person name="Oberbeckmann S."/>
            <person name="Bunk B."/>
            <person name="Jeske O."/>
            <person name="Meyerdierks A."/>
            <person name="Storesund J.E."/>
            <person name="Kallscheuer N."/>
            <person name="Luecker S."/>
            <person name="Lage O.M."/>
            <person name="Pohl T."/>
            <person name="Merkel B.J."/>
            <person name="Hornburger P."/>
            <person name="Mueller R.-W."/>
            <person name="Bruemmer F."/>
            <person name="Labrenz M."/>
            <person name="Spormann A.M."/>
            <person name="Op den Camp H."/>
            <person name="Overmann J."/>
            <person name="Amann R."/>
            <person name="Jetten M.S.M."/>
            <person name="Mascher T."/>
            <person name="Medema M.H."/>
            <person name="Devos D.P."/>
            <person name="Kaster A.-K."/>
            <person name="Ovreas L."/>
            <person name="Rohde M."/>
            <person name="Galperin M.Y."/>
            <person name="Jogler C."/>
        </authorList>
    </citation>
    <scope>NUCLEOTIDE SEQUENCE [LARGE SCALE GENOMIC DNA]</scope>
    <source>
        <strain evidence="1 2">FF011L</strain>
    </source>
</reference>